<proteinExistence type="predicted"/>
<reference evidence="2 3" key="1">
    <citation type="submission" date="2020-09" db="EMBL/GenBank/DDBJ databases">
        <title>Bacillus nautilus sp. nov., Chryseoglobus crepusculi sp. nov, and Psychrobacter noctis sp. nov., isolated from deep-sea sponges from the equatorial Atlantic.</title>
        <authorList>
            <person name="Stennett H.L."/>
            <person name="Williams S.E."/>
        </authorList>
    </citation>
    <scope>NUCLEOTIDE SEQUENCE [LARGE SCALE GENOMIC DNA]</scope>
    <source>
        <strain evidence="2 3">28M-24</strain>
    </source>
</reference>
<feature type="chain" id="PRO_5047288666" evidence="1">
    <location>
        <begin position="19"/>
        <end position="235"/>
    </location>
</feature>
<dbReference type="Proteomes" id="UP000627521">
    <property type="component" value="Unassembled WGS sequence"/>
</dbReference>
<keyword evidence="1" id="KW-0732">Signal</keyword>
<evidence type="ECO:0000256" key="1">
    <source>
        <dbReference type="SAM" id="SignalP"/>
    </source>
</evidence>
<dbReference type="RefSeq" id="WP_028283896.1">
    <property type="nucleotide sequence ID" value="NZ_JACXXF010000008.1"/>
</dbReference>
<gene>
    <name evidence="2" type="ORF">IEG06_13755</name>
</gene>
<sequence length="235" mass="26619">MKNYLFIFTLLLSTFSIAQGSNNFSSNLSAATNDNTQQNMFNAVNYQGAYLANGKSSAVIGTPFAFEDATIEITSKEGKVYKVPNGNYNAKSNQIVSNFAKDSSFVFDAKAIESVKFDKYVAKIYRDEDSKAKFFFELTPHTTVKLLKRYEAIIKDGQINVMTKQKTSPDKYVVNDSYAISKDGVTTEEFKLKKKSILKLLEDKKKLIEKFVDDNDLSYKEEADVVKIFNYYSIN</sequence>
<feature type="signal peptide" evidence="1">
    <location>
        <begin position="1"/>
        <end position="18"/>
    </location>
</feature>
<keyword evidence="3" id="KW-1185">Reference proteome</keyword>
<name>A0ABR8M1V8_9FLAO</name>
<evidence type="ECO:0000313" key="3">
    <source>
        <dbReference type="Proteomes" id="UP000627521"/>
    </source>
</evidence>
<dbReference type="EMBL" id="JACXXH010000008">
    <property type="protein sequence ID" value="MBD3864518.1"/>
    <property type="molecule type" value="Genomic_DNA"/>
</dbReference>
<comment type="caution">
    <text evidence="2">The sequence shown here is derived from an EMBL/GenBank/DDBJ whole genome shotgun (WGS) entry which is preliminary data.</text>
</comment>
<evidence type="ECO:0000313" key="2">
    <source>
        <dbReference type="EMBL" id="MBD3864518.1"/>
    </source>
</evidence>
<accession>A0ABR8M1V8</accession>
<organism evidence="2 3">
    <name type="scientific">Olleya marilimosa</name>
    <dbReference type="NCBI Taxonomy" id="272164"/>
    <lineage>
        <taxon>Bacteria</taxon>
        <taxon>Pseudomonadati</taxon>
        <taxon>Bacteroidota</taxon>
        <taxon>Flavobacteriia</taxon>
        <taxon>Flavobacteriales</taxon>
        <taxon>Flavobacteriaceae</taxon>
    </lineage>
</organism>
<protein>
    <submittedName>
        <fullName evidence="2">Uncharacterized protein</fullName>
    </submittedName>
</protein>